<dbReference type="OMA" id="WMGIIWT"/>
<dbReference type="Ensembl" id="ENSCVAT00000005049.1">
    <property type="protein sequence ID" value="ENSCVAP00000006401.1"/>
    <property type="gene ID" value="ENSCVAG00000007943.1"/>
</dbReference>
<evidence type="ECO:0000256" key="2">
    <source>
        <dbReference type="ARBA" id="ARBA00023130"/>
    </source>
</evidence>
<accession>A0A3Q2CLX6</accession>
<evidence type="ECO:0000313" key="6">
    <source>
        <dbReference type="Ensembl" id="ENSCVAP00000006401.1"/>
    </source>
</evidence>
<keyword evidence="2" id="KW-1064">Adaptive immunity</keyword>
<sequence length="142" mass="16253">MLSPTGVKCEQLTQPASMFVQPGQTLTISCQVSYSVTSYGTAWIRQPTGKALEWMGVIWSGGSNDYASRFQGRIEITRDTNKNIVNLRLSSMKPEDSAVYYCARETQWLMKAERLYKNSQSRKQELHQNHTRSKSLVFHRIT</sequence>
<feature type="region of interest" description="Disordered" evidence="4">
    <location>
        <begin position="122"/>
        <end position="142"/>
    </location>
</feature>
<dbReference type="AlphaFoldDB" id="A0A3Q2CLX6"/>
<dbReference type="Proteomes" id="UP000265020">
    <property type="component" value="Unassembled WGS sequence"/>
</dbReference>
<dbReference type="Gene3D" id="2.60.40.10">
    <property type="entry name" value="Immunoglobulins"/>
    <property type="match status" value="1"/>
</dbReference>
<dbReference type="PANTHER" id="PTHR23266">
    <property type="entry name" value="IMMUNOGLOBULIN HEAVY CHAIN"/>
    <property type="match status" value="1"/>
</dbReference>
<organism evidence="6 7">
    <name type="scientific">Cyprinodon variegatus</name>
    <name type="common">Sheepshead minnow</name>
    <dbReference type="NCBI Taxonomy" id="28743"/>
    <lineage>
        <taxon>Eukaryota</taxon>
        <taxon>Metazoa</taxon>
        <taxon>Chordata</taxon>
        <taxon>Craniata</taxon>
        <taxon>Vertebrata</taxon>
        <taxon>Euteleostomi</taxon>
        <taxon>Actinopterygii</taxon>
        <taxon>Neopterygii</taxon>
        <taxon>Teleostei</taxon>
        <taxon>Neoteleostei</taxon>
        <taxon>Acanthomorphata</taxon>
        <taxon>Ovalentaria</taxon>
        <taxon>Atherinomorphae</taxon>
        <taxon>Cyprinodontiformes</taxon>
        <taxon>Cyprinodontidae</taxon>
        <taxon>Cyprinodon</taxon>
    </lineage>
</organism>
<dbReference type="InterPro" id="IPR036179">
    <property type="entry name" value="Ig-like_dom_sf"/>
</dbReference>
<keyword evidence="3" id="KW-1280">Immunoglobulin</keyword>
<dbReference type="SMART" id="SM00406">
    <property type="entry name" value="IGv"/>
    <property type="match status" value="1"/>
</dbReference>
<dbReference type="PROSITE" id="PS50835">
    <property type="entry name" value="IG_LIKE"/>
    <property type="match status" value="1"/>
</dbReference>
<dbReference type="GeneTree" id="ENSGT01020000230358"/>
<reference evidence="6" key="2">
    <citation type="submission" date="2025-09" db="UniProtKB">
        <authorList>
            <consortium name="Ensembl"/>
        </authorList>
    </citation>
    <scope>IDENTIFICATION</scope>
</reference>
<dbReference type="GO" id="GO:0002250">
    <property type="term" value="P:adaptive immune response"/>
    <property type="evidence" value="ECO:0007669"/>
    <property type="project" value="UniProtKB-KW"/>
</dbReference>
<evidence type="ECO:0000256" key="4">
    <source>
        <dbReference type="SAM" id="MobiDB-lite"/>
    </source>
</evidence>
<dbReference type="GO" id="GO:0005576">
    <property type="term" value="C:extracellular region"/>
    <property type="evidence" value="ECO:0007669"/>
    <property type="project" value="UniProtKB-ARBA"/>
</dbReference>
<dbReference type="Pfam" id="PF07686">
    <property type="entry name" value="V-set"/>
    <property type="match status" value="1"/>
</dbReference>
<dbReference type="InterPro" id="IPR007110">
    <property type="entry name" value="Ig-like_dom"/>
</dbReference>
<dbReference type="SUPFAM" id="SSF48726">
    <property type="entry name" value="Immunoglobulin"/>
    <property type="match status" value="1"/>
</dbReference>
<feature type="domain" description="Ig-like" evidence="5">
    <location>
        <begin position="4"/>
        <end position="102"/>
    </location>
</feature>
<keyword evidence="1" id="KW-0391">Immunity</keyword>
<dbReference type="InterPro" id="IPR050199">
    <property type="entry name" value="IgHV"/>
</dbReference>
<dbReference type="InterPro" id="IPR003599">
    <property type="entry name" value="Ig_sub"/>
</dbReference>
<reference evidence="6" key="1">
    <citation type="submission" date="2025-08" db="UniProtKB">
        <authorList>
            <consortium name="Ensembl"/>
        </authorList>
    </citation>
    <scope>IDENTIFICATION</scope>
</reference>
<dbReference type="GO" id="GO:0019814">
    <property type="term" value="C:immunoglobulin complex"/>
    <property type="evidence" value="ECO:0007669"/>
    <property type="project" value="UniProtKB-KW"/>
</dbReference>
<evidence type="ECO:0000259" key="5">
    <source>
        <dbReference type="PROSITE" id="PS50835"/>
    </source>
</evidence>
<proteinExistence type="predicted"/>
<evidence type="ECO:0000313" key="7">
    <source>
        <dbReference type="Proteomes" id="UP000265020"/>
    </source>
</evidence>
<dbReference type="InterPro" id="IPR013106">
    <property type="entry name" value="Ig_V-set"/>
</dbReference>
<name>A0A3Q2CLX6_CYPVA</name>
<dbReference type="InterPro" id="IPR013783">
    <property type="entry name" value="Ig-like_fold"/>
</dbReference>
<protein>
    <recommendedName>
        <fullName evidence="5">Ig-like domain-containing protein</fullName>
    </recommendedName>
</protein>
<evidence type="ECO:0000256" key="3">
    <source>
        <dbReference type="ARBA" id="ARBA00043265"/>
    </source>
</evidence>
<dbReference type="SMART" id="SM00409">
    <property type="entry name" value="IG"/>
    <property type="match status" value="1"/>
</dbReference>
<evidence type="ECO:0000256" key="1">
    <source>
        <dbReference type="ARBA" id="ARBA00022859"/>
    </source>
</evidence>
<keyword evidence="7" id="KW-1185">Reference proteome</keyword>